<keyword evidence="2" id="KW-1185">Reference proteome</keyword>
<sequence length="26" mass="2892">MFQVRPVLDALGKALGETMPWAWGAF</sequence>
<accession>A0A391P6C4</accession>
<protein>
    <submittedName>
        <fullName evidence="1">Uncharacterized protein</fullName>
    </submittedName>
</protein>
<gene>
    <name evidence="1" type="ORF">KIPB_016871</name>
</gene>
<reference evidence="1 2" key="1">
    <citation type="journal article" date="2018" name="PLoS ONE">
        <title>The draft genome of Kipferlia bialata reveals reductive genome evolution in fornicate parasites.</title>
        <authorList>
            <person name="Tanifuji G."/>
            <person name="Takabayashi S."/>
            <person name="Kume K."/>
            <person name="Takagi M."/>
            <person name="Nakayama T."/>
            <person name="Kamikawa R."/>
            <person name="Inagaki Y."/>
            <person name="Hashimoto T."/>
        </authorList>
    </citation>
    <scope>NUCLEOTIDE SEQUENCE [LARGE SCALE GENOMIC DNA]</scope>
    <source>
        <strain evidence="1">NY0173</strain>
    </source>
</reference>
<proteinExistence type="predicted"/>
<evidence type="ECO:0000313" key="2">
    <source>
        <dbReference type="Proteomes" id="UP000265618"/>
    </source>
</evidence>
<organism evidence="1 2">
    <name type="scientific">Kipferlia bialata</name>
    <dbReference type="NCBI Taxonomy" id="797122"/>
    <lineage>
        <taxon>Eukaryota</taxon>
        <taxon>Metamonada</taxon>
        <taxon>Carpediemonas-like organisms</taxon>
        <taxon>Kipferlia</taxon>
    </lineage>
</organism>
<dbReference type="Proteomes" id="UP000265618">
    <property type="component" value="Unassembled WGS sequence"/>
</dbReference>
<dbReference type="AlphaFoldDB" id="A0A391P6C4"/>
<feature type="non-terminal residue" evidence="1">
    <location>
        <position position="1"/>
    </location>
</feature>
<dbReference type="EMBL" id="BDIP01010737">
    <property type="protein sequence ID" value="GCA65329.1"/>
    <property type="molecule type" value="Genomic_DNA"/>
</dbReference>
<name>A0A391P6C4_9EUKA</name>
<comment type="caution">
    <text evidence="1">The sequence shown here is derived from an EMBL/GenBank/DDBJ whole genome shotgun (WGS) entry which is preliminary data.</text>
</comment>
<evidence type="ECO:0000313" key="1">
    <source>
        <dbReference type="EMBL" id="GCA65329.1"/>
    </source>
</evidence>